<dbReference type="GO" id="GO:0005634">
    <property type="term" value="C:nucleus"/>
    <property type="evidence" value="ECO:0007669"/>
    <property type="project" value="TreeGrafter"/>
</dbReference>
<dbReference type="EMBL" id="AZHF01000001">
    <property type="protein sequence ID" value="OAA81781.1"/>
    <property type="molecule type" value="Genomic_DNA"/>
</dbReference>
<proteinExistence type="predicted"/>
<dbReference type="Proteomes" id="UP000076881">
    <property type="component" value="Unassembled WGS sequence"/>
</dbReference>
<dbReference type="GO" id="GO:0005829">
    <property type="term" value="C:cytosol"/>
    <property type="evidence" value="ECO:0007669"/>
    <property type="project" value="TreeGrafter"/>
</dbReference>
<dbReference type="GO" id="GO:0000151">
    <property type="term" value="C:ubiquitin ligase complex"/>
    <property type="evidence" value="ECO:0007669"/>
    <property type="project" value="TreeGrafter"/>
</dbReference>
<dbReference type="Pfam" id="PF09814">
    <property type="entry name" value="HECT_2"/>
    <property type="match status" value="1"/>
</dbReference>
<keyword evidence="2" id="KW-1185">Reference proteome</keyword>
<comment type="caution">
    <text evidence="1">The sequence shown here is derived from an EMBL/GenBank/DDBJ whole genome shotgun (WGS) entry which is preliminary data.</text>
</comment>
<organism evidence="1 2">
    <name type="scientific">Akanthomyces lecanii RCEF 1005</name>
    <dbReference type="NCBI Taxonomy" id="1081108"/>
    <lineage>
        <taxon>Eukaryota</taxon>
        <taxon>Fungi</taxon>
        <taxon>Dikarya</taxon>
        <taxon>Ascomycota</taxon>
        <taxon>Pezizomycotina</taxon>
        <taxon>Sordariomycetes</taxon>
        <taxon>Hypocreomycetidae</taxon>
        <taxon>Hypocreales</taxon>
        <taxon>Cordycipitaceae</taxon>
        <taxon>Akanthomyces</taxon>
        <taxon>Cordyceps confragosa</taxon>
    </lineage>
</organism>
<evidence type="ECO:0000313" key="1">
    <source>
        <dbReference type="EMBL" id="OAA81781.1"/>
    </source>
</evidence>
<dbReference type="GO" id="GO:0043161">
    <property type="term" value="P:proteasome-mediated ubiquitin-dependent protein catabolic process"/>
    <property type="evidence" value="ECO:0007669"/>
    <property type="project" value="TreeGrafter"/>
</dbReference>
<dbReference type="GO" id="GO:0006513">
    <property type="term" value="P:protein monoubiquitination"/>
    <property type="evidence" value="ECO:0007669"/>
    <property type="project" value="TreeGrafter"/>
</dbReference>
<dbReference type="AlphaFoldDB" id="A0A168KJF0"/>
<dbReference type="GO" id="GO:0061630">
    <property type="term" value="F:ubiquitin protein ligase activity"/>
    <property type="evidence" value="ECO:0007669"/>
    <property type="project" value="TreeGrafter"/>
</dbReference>
<dbReference type="GO" id="GO:0051865">
    <property type="term" value="P:protein autoubiquitination"/>
    <property type="evidence" value="ECO:0007669"/>
    <property type="project" value="TreeGrafter"/>
</dbReference>
<dbReference type="InterPro" id="IPR019193">
    <property type="entry name" value="UBQ-conj_enz_E2-bd_prot"/>
</dbReference>
<reference evidence="1 2" key="1">
    <citation type="journal article" date="2016" name="Genome Biol. Evol.">
        <title>Divergent and convergent evolution of fungal pathogenicity.</title>
        <authorList>
            <person name="Shang Y."/>
            <person name="Xiao G."/>
            <person name="Zheng P."/>
            <person name="Cen K."/>
            <person name="Zhan S."/>
            <person name="Wang C."/>
        </authorList>
    </citation>
    <scope>NUCLEOTIDE SEQUENCE [LARGE SCALE GENOMIC DNA]</scope>
    <source>
        <strain evidence="1 2">RCEF 1005</strain>
    </source>
</reference>
<dbReference type="STRING" id="1081108.A0A168KJF0"/>
<name>A0A168KJF0_CORDF</name>
<sequence>MTAVAPPSKSDILIYAELLTNIRHITIKACLPSPADHTTTAEIFDEGHKFRINHNGATAEAVLPATAPVKGALPVSQKGSIELTWRLPLQPVHAPERQFLPENQPLPWSASDVKPGSSVSCRACNQVFLRNGVIRIWKDLPSENWAEMMEFWHCHKPVEHDKPEESDLQRRGYGAASAITAQPGVGFVDITSFLFAELDCRSIKFASPKSSEKFDRSESAIQATNEEKFLNVNCSNCASNVGTFSVLASTVAFFKWQVACEVSPVQEAPSSSDCLVATLLSTIARSGSSKSVVMPRNMSSADESSRHLQLWVLNNNIIFTSNQISTPTSAVKVLFKEIGEKEALDLVESLSNDVQDINFPVPAIQVARETLKSSQNMLPLSERSFQEWQVGLLERWVPQRA</sequence>
<dbReference type="PANTHER" id="PTHR31531:SF2">
    <property type="entry name" value="E3 UBIQUITIN-PROTEIN LIGASE E3D"/>
    <property type="match status" value="1"/>
</dbReference>
<dbReference type="PANTHER" id="PTHR31531">
    <property type="entry name" value="E3 UBIQUITIN-PROTEIN LIGASE E3D FAMILY MEMBER"/>
    <property type="match status" value="1"/>
</dbReference>
<accession>A0A168KJF0</accession>
<dbReference type="OrthoDB" id="66510at2759"/>
<gene>
    <name evidence="1" type="ORF">LEL_01326</name>
</gene>
<dbReference type="GO" id="GO:0000209">
    <property type="term" value="P:protein polyubiquitination"/>
    <property type="evidence" value="ECO:0007669"/>
    <property type="project" value="TreeGrafter"/>
</dbReference>
<evidence type="ECO:0000313" key="2">
    <source>
        <dbReference type="Proteomes" id="UP000076881"/>
    </source>
</evidence>
<protein>
    <submittedName>
        <fullName evidence="1">Ubiquitin-conjugating enzyme E2C-binding protein</fullName>
    </submittedName>
</protein>
<dbReference type="GO" id="GO:0031624">
    <property type="term" value="F:ubiquitin conjugating enzyme binding"/>
    <property type="evidence" value="ECO:0007669"/>
    <property type="project" value="TreeGrafter"/>
</dbReference>
<dbReference type="GO" id="GO:0030332">
    <property type="term" value="F:cyclin binding"/>
    <property type="evidence" value="ECO:0007669"/>
    <property type="project" value="TreeGrafter"/>
</dbReference>